<evidence type="ECO:0000313" key="1">
    <source>
        <dbReference type="EMBL" id="AKH37265.1"/>
    </source>
</evidence>
<dbReference type="AlphaFoldDB" id="A0A0F7KAB7"/>
<sequence>MIKKDAAEKTIVMVGASSGFGHGTTIELTICRIEVLEVLVAEITNGVRIRERMRAKNETRKVS</sequence>
<proteinExistence type="predicted"/>
<dbReference type="Proteomes" id="UP000034156">
    <property type="component" value="Chromosome"/>
</dbReference>
<name>A0A0F7KAB7_9PROT</name>
<dbReference type="EMBL" id="CP011451">
    <property type="protein sequence ID" value="AKH37265.1"/>
    <property type="molecule type" value="Genomic_DNA"/>
</dbReference>
<accession>A0A0F7KAB7</accession>
<reference evidence="2 4" key="3">
    <citation type="submission" date="2019-07" db="EMBL/GenBank/DDBJ databases">
        <title>Active sludge and wastewater microbial communities from Klosterneuburg, Austria.</title>
        <authorList>
            <person name="Wagner M."/>
        </authorList>
    </citation>
    <scope>NUCLEOTIDE SEQUENCE [LARGE SCALE GENOMIC DNA]</scope>
    <source>
        <strain evidence="2 4">Nm2</strain>
    </source>
</reference>
<dbReference type="EMBL" id="VNHT01000038">
    <property type="protein sequence ID" value="TYP84694.1"/>
    <property type="molecule type" value="Genomic_DNA"/>
</dbReference>
<evidence type="ECO:0000313" key="3">
    <source>
        <dbReference type="Proteomes" id="UP000034156"/>
    </source>
</evidence>
<gene>
    <name evidence="1" type="ORF">AAW31_04745</name>
    <name evidence="2" type="ORF">BCL69_10384</name>
</gene>
<dbReference type="KEGG" id="nco:AAW31_04745"/>
<dbReference type="Proteomes" id="UP000324176">
    <property type="component" value="Unassembled WGS sequence"/>
</dbReference>
<keyword evidence="3" id="KW-1185">Reference proteome</keyword>
<reference evidence="1 3" key="2">
    <citation type="journal article" date="2016" name="Genome Announc.">
        <title>Genome Sequence of Nitrosomonas communis Strain Nm2, a Mesophilic Ammonia-Oxidizing Bacterium Isolated from Mediterranean Soil.</title>
        <authorList>
            <person name="Kozlowski J.A."/>
            <person name="Kits K.D."/>
            <person name="Stein L.Y."/>
        </authorList>
    </citation>
    <scope>NUCLEOTIDE SEQUENCE [LARGE SCALE GENOMIC DNA]</scope>
    <source>
        <strain evidence="1 3">Nm2</strain>
    </source>
</reference>
<protein>
    <submittedName>
        <fullName evidence="1">Uncharacterized protein</fullName>
    </submittedName>
</protein>
<organism evidence="1 3">
    <name type="scientific">Nitrosomonas communis</name>
    <dbReference type="NCBI Taxonomy" id="44574"/>
    <lineage>
        <taxon>Bacteria</taxon>
        <taxon>Pseudomonadati</taxon>
        <taxon>Pseudomonadota</taxon>
        <taxon>Betaproteobacteria</taxon>
        <taxon>Nitrosomonadales</taxon>
        <taxon>Nitrosomonadaceae</taxon>
        <taxon>Nitrosomonas</taxon>
    </lineage>
</organism>
<dbReference type="PATRIC" id="fig|44574.3.peg.1153"/>
<evidence type="ECO:0000313" key="2">
    <source>
        <dbReference type="EMBL" id="TYP84694.1"/>
    </source>
</evidence>
<evidence type="ECO:0000313" key="4">
    <source>
        <dbReference type="Proteomes" id="UP000324176"/>
    </source>
</evidence>
<reference evidence="3" key="1">
    <citation type="submission" date="2015-05" db="EMBL/GenBank/DDBJ databases">
        <title>Draft genome of Nitrosomonas communis strain Nm2.</title>
        <authorList>
            <person name="Kozlowski J.A."/>
            <person name="Kits K.D."/>
            <person name="Stein L.Y."/>
        </authorList>
    </citation>
    <scope>NUCLEOTIDE SEQUENCE [LARGE SCALE GENOMIC DNA]</scope>
    <source>
        <strain evidence="3">Nm2</strain>
    </source>
</reference>
<dbReference type="RefSeq" id="WP_046849354.1">
    <property type="nucleotide sequence ID" value="NZ_CBDIPD010000009.1"/>
</dbReference>